<dbReference type="OrthoDB" id="1742962at2759"/>
<evidence type="ECO:0000313" key="3">
    <source>
        <dbReference type="RefSeq" id="XP_021838456.1"/>
    </source>
</evidence>
<feature type="region of interest" description="Disordered" evidence="1">
    <location>
        <begin position="237"/>
        <end position="298"/>
    </location>
</feature>
<feature type="region of interest" description="Disordered" evidence="1">
    <location>
        <begin position="653"/>
        <end position="682"/>
    </location>
</feature>
<gene>
    <name evidence="3" type="primary">LOC110778199</name>
</gene>
<dbReference type="GeneID" id="110778199"/>
<dbReference type="PANTHER" id="PTHR36810">
    <property type="entry name" value="BNACNNG47150D PROTEIN"/>
    <property type="match status" value="1"/>
</dbReference>
<evidence type="ECO:0000256" key="1">
    <source>
        <dbReference type="SAM" id="MobiDB-lite"/>
    </source>
</evidence>
<feature type="compositionally biased region" description="Polar residues" evidence="1">
    <location>
        <begin position="153"/>
        <end position="168"/>
    </location>
</feature>
<keyword evidence="2" id="KW-1185">Reference proteome</keyword>
<feature type="compositionally biased region" description="Polar residues" evidence="1">
    <location>
        <begin position="277"/>
        <end position="293"/>
    </location>
</feature>
<name>A0A9R0HWR3_SPIOL</name>
<feature type="region of interest" description="Disordered" evidence="1">
    <location>
        <begin position="820"/>
        <end position="854"/>
    </location>
</feature>
<dbReference type="KEGG" id="soe:110778199"/>
<feature type="compositionally biased region" description="Polar residues" evidence="1">
    <location>
        <begin position="247"/>
        <end position="261"/>
    </location>
</feature>
<feature type="compositionally biased region" description="Basic and acidic residues" evidence="1">
    <location>
        <begin position="820"/>
        <end position="848"/>
    </location>
</feature>
<dbReference type="PANTHER" id="PTHR36810:SF1">
    <property type="entry name" value="OS05G0232200 PROTEIN"/>
    <property type="match status" value="1"/>
</dbReference>
<feature type="compositionally biased region" description="Low complexity" evidence="1">
    <location>
        <begin position="653"/>
        <end position="662"/>
    </location>
</feature>
<evidence type="ECO:0000313" key="2">
    <source>
        <dbReference type="Proteomes" id="UP000813463"/>
    </source>
</evidence>
<feature type="compositionally biased region" description="Basic and acidic residues" evidence="1">
    <location>
        <begin position="118"/>
        <end position="127"/>
    </location>
</feature>
<feature type="region of interest" description="Disordered" evidence="1">
    <location>
        <begin position="118"/>
        <end position="168"/>
    </location>
</feature>
<feature type="region of interest" description="Disordered" evidence="1">
    <location>
        <begin position="173"/>
        <end position="192"/>
    </location>
</feature>
<dbReference type="Proteomes" id="UP000813463">
    <property type="component" value="Chromosome 2"/>
</dbReference>
<dbReference type="RefSeq" id="XP_021838456.1">
    <property type="nucleotide sequence ID" value="XM_021982764.2"/>
</dbReference>
<protein>
    <submittedName>
        <fullName evidence="3">Uncharacterized protein isoform X1</fullName>
    </submittedName>
</protein>
<sequence length="880" mass="95700">MPGTIHVSVLELVGLPSPPQSSSMGVKVSMGKQAHEMQDKESSSFALASLRDNLNVSIHDYEGNEIAHTDVLARSIVEKGTWDDSFPLKDGGHIRMRLHFILTEEELNRIRRMRESAARKKQEDLLKRSRSSSDLAGSSGGRSSASSQDSLKSRYQTQERSVESTISADSDVEVLNKAQPGQKKQVFSTSKSTGALDKLPAYQQLKERIEGKNAEQQSDQLDKTPSNVRKTRLAFESSQLKEESHATNKTWETTQLSSSVTVDIPSNEPSLKKISTKPVSSKLETALNPSTSEEIGEERGKLLRATTNKTKKTAQLLSINTTVDTPSKVPILKKTVIFDTKPVLYNLESVPVPPTPEEIGKLFTAANNETEAAQLSSNTRVDTPSKEPIIKNIVAAVNSETAPAPATQEETGKERGELLLGNNKTEETDQLTSNKRADTPSKVPIVKKIVAENSEEIGKESSKLLLASSSTAKETAAQLSSNTAVDTPFKVPFLKKIVAAKSEDIGKESSKMLLASSTTAKETPQLSGNAAVDTPFKVPFLKKIVAANSEEIGKESSKLLLASSKTKETPQLRSNAEVDTPFKVPFLKKIVAATSETAPASSTSEEIGKESAKTLLASSSSTAKETAQLRSNAAVHTPFKVPFLKKMVAVNSETTPAPSTTEEIGKESASSTTKETDQLSRNTRVDSPFKVPFLQNATVAVNSETVLSNPETTAASENNEEIKTLRKVHTSPVSLKSLLEALPRRKQPSTNGVLGIEKKWRSKQWRLNQKRGKSKVLVGNEQCSIHSFRGWVFLDEMISPCVLDEPEGCISHCSQDNDQEKLKDTGNAQIKREKSSTESKKLESDRKPNNMSFNGPGGQVVKIAIMAGFGLLVLLTRQGK</sequence>
<reference evidence="3" key="2">
    <citation type="submission" date="2025-08" db="UniProtKB">
        <authorList>
            <consortium name="RefSeq"/>
        </authorList>
    </citation>
    <scope>IDENTIFICATION</scope>
    <source>
        <tissue evidence="3">Leaf</tissue>
    </source>
</reference>
<accession>A0A9R0HWR3</accession>
<reference evidence="2" key="1">
    <citation type="journal article" date="2021" name="Nat. Commun.">
        <title>Genomic analyses provide insights into spinach domestication and the genetic basis of agronomic traits.</title>
        <authorList>
            <person name="Cai X."/>
            <person name="Sun X."/>
            <person name="Xu C."/>
            <person name="Sun H."/>
            <person name="Wang X."/>
            <person name="Ge C."/>
            <person name="Zhang Z."/>
            <person name="Wang Q."/>
            <person name="Fei Z."/>
            <person name="Jiao C."/>
            <person name="Wang Q."/>
        </authorList>
    </citation>
    <scope>NUCLEOTIDE SEQUENCE [LARGE SCALE GENOMIC DNA]</scope>
    <source>
        <strain evidence="2">cv. Varoflay</strain>
    </source>
</reference>
<organism evidence="2 3">
    <name type="scientific">Spinacia oleracea</name>
    <name type="common">Spinach</name>
    <dbReference type="NCBI Taxonomy" id="3562"/>
    <lineage>
        <taxon>Eukaryota</taxon>
        <taxon>Viridiplantae</taxon>
        <taxon>Streptophyta</taxon>
        <taxon>Embryophyta</taxon>
        <taxon>Tracheophyta</taxon>
        <taxon>Spermatophyta</taxon>
        <taxon>Magnoliopsida</taxon>
        <taxon>eudicotyledons</taxon>
        <taxon>Gunneridae</taxon>
        <taxon>Pentapetalae</taxon>
        <taxon>Caryophyllales</taxon>
        <taxon>Chenopodiaceae</taxon>
        <taxon>Chenopodioideae</taxon>
        <taxon>Anserineae</taxon>
        <taxon>Spinacia</taxon>
    </lineage>
</organism>
<feature type="compositionally biased region" description="Low complexity" evidence="1">
    <location>
        <begin position="132"/>
        <end position="150"/>
    </location>
</feature>
<proteinExistence type="predicted"/>
<dbReference type="AlphaFoldDB" id="A0A9R0HWR3"/>